<name>A0ACC8ELH8_9PEZI</name>
<evidence type="ECO:0000313" key="2">
    <source>
        <dbReference type="Proteomes" id="UP000250078"/>
    </source>
</evidence>
<sequence length="235" mass="26600">MWAKLWDPINGSDYFVKEDLEITDLANERQAPTVHTPTKRRTAVVVASQRTENATWLFNKEGYINIDVHGHLVVPLKSNLWTNREYTALRYMPVGTTSKPLRYSFLRKKFRNRWVYLAVLSLRLQMKGFSSIQSMIMSDTVNGSSTLHWTTLLAEGSWSILGIGCSARRLCTISPPENVTATSSVYVTHSVQTNQVAKADISSHHSRPFRMDSRSSAGMAKQEIEAVSKLNLQHD</sequence>
<dbReference type="EMBL" id="KV748276">
    <property type="protein sequence ID" value="OCK86986.1"/>
    <property type="molecule type" value="Genomic_DNA"/>
</dbReference>
<gene>
    <name evidence="1" type="ORF">K441DRAFT_701551</name>
</gene>
<evidence type="ECO:0000313" key="1">
    <source>
        <dbReference type="EMBL" id="OCK86986.1"/>
    </source>
</evidence>
<reference evidence="1 2" key="1">
    <citation type="journal article" date="2016" name="Nat. Commun.">
        <title>Ectomycorrhizal ecology is imprinted in the genome of the dominant symbiotic fungus Cenococcum geophilum.</title>
        <authorList>
            <consortium name="DOE Joint Genome Institute"/>
            <person name="Peter M."/>
            <person name="Kohler A."/>
            <person name="Ohm R.A."/>
            <person name="Kuo A."/>
            <person name="Krutzmann J."/>
            <person name="Morin E."/>
            <person name="Arend M."/>
            <person name="Barry K.W."/>
            <person name="Binder M."/>
            <person name="Choi C."/>
            <person name="Clum A."/>
            <person name="Copeland A."/>
            <person name="Grisel N."/>
            <person name="Haridas S."/>
            <person name="Kipfer T."/>
            <person name="LaButti K."/>
            <person name="Lindquist E."/>
            <person name="Lipzen A."/>
            <person name="Maire R."/>
            <person name="Meier B."/>
            <person name="Mihaltcheva S."/>
            <person name="Molinier V."/>
            <person name="Murat C."/>
            <person name="Poggeler S."/>
            <person name="Quandt C.A."/>
            <person name="Sperisen C."/>
            <person name="Tritt A."/>
            <person name="Tisserant E."/>
            <person name="Crous P.W."/>
            <person name="Henrissat B."/>
            <person name="Nehls U."/>
            <person name="Egli S."/>
            <person name="Spatafora J.W."/>
            <person name="Grigoriev I.V."/>
            <person name="Martin F.M."/>
        </authorList>
    </citation>
    <scope>NUCLEOTIDE SEQUENCE [LARGE SCALE GENOMIC DNA]</scope>
    <source>
        <strain evidence="1 2">1.58</strain>
    </source>
</reference>
<keyword evidence="2" id="KW-1185">Reference proteome</keyword>
<dbReference type="Proteomes" id="UP000250078">
    <property type="component" value="Unassembled WGS sequence"/>
</dbReference>
<organism evidence="1 2">
    <name type="scientific">Cenococcum geophilum 1.58</name>
    <dbReference type="NCBI Taxonomy" id="794803"/>
    <lineage>
        <taxon>Eukaryota</taxon>
        <taxon>Fungi</taxon>
        <taxon>Dikarya</taxon>
        <taxon>Ascomycota</taxon>
        <taxon>Pezizomycotina</taxon>
        <taxon>Dothideomycetes</taxon>
        <taxon>Pleosporomycetidae</taxon>
        <taxon>Gloniales</taxon>
        <taxon>Gloniaceae</taxon>
        <taxon>Cenococcum</taxon>
    </lineage>
</organism>
<protein>
    <submittedName>
        <fullName evidence="1">Uncharacterized protein</fullName>
    </submittedName>
</protein>
<accession>A0ACC8ELH8</accession>
<proteinExistence type="predicted"/>